<evidence type="ECO:0000256" key="4">
    <source>
        <dbReference type="SAM" id="MobiDB-lite"/>
    </source>
</evidence>
<dbReference type="InterPro" id="IPR001478">
    <property type="entry name" value="PDZ"/>
</dbReference>
<evidence type="ECO:0000313" key="7">
    <source>
        <dbReference type="RefSeq" id="XP_070478089.1"/>
    </source>
</evidence>
<dbReference type="CDD" id="cd06687">
    <property type="entry name" value="PDZ1_GRIP1-2-like"/>
    <property type="match status" value="1"/>
</dbReference>
<dbReference type="CDD" id="cd06683">
    <property type="entry name" value="PDZ6_GRIP1-2-like"/>
    <property type="match status" value="1"/>
</dbReference>
<evidence type="ECO:0000259" key="5">
    <source>
        <dbReference type="PROSITE" id="PS50106"/>
    </source>
</evidence>
<keyword evidence="7" id="KW-0675">Receptor</keyword>
<gene>
    <name evidence="7" type="primary">GRIP1</name>
</gene>
<feature type="domain" description="PDZ" evidence="5">
    <location>
        <begin position="978"/>
        <end position="1060"/>
    </location>
</feature>
<feature type="domain" description="PDZ" evidence="5">
    <location>
        <begin position="278"/>
        <end position="362"/>
    </location>
</feature>
<dbReference type="PROSITE" id="PS50106">
    <property type="entry name" value="PDZ"/>
    <property type="match status" value="7"/>
</dbReference>
<dbReference type="CDD" id="cd06686">
    <property type="entry name" value="PDZ4_GRIP1-2-like"/>
    <property type="match status" value="1"/>
</dbReference>
<evidence type="ECO:0000313" key="6">
    <source>
        <dbReference type="Proteomes" id="UP001652662"/>
    </source>
</evidence>
<evidence type="ECO:0000256" key="1">
    <source>
        <dbReference type="ARBA" id="ARBA00004496"/>
    </source>
</evidence>
<dbReference type="InterPro" id="IPR036034">
    <property type="entry name" value="PDZ_sf"/>
</dbReference>
<dbReference type="Pfam" id="PF17820">
    <property type="entry name" value="PDZ_6"/>
    <property type="match status" value="1"/>
</dbReference>
<proteinExistence type="predicted"/>
<dbReference type="PANTHER" id="PTHR46227">
    <property type="entry name" value="GLUTAMATE RECEPTOR-INTERACTING PROTEIN GRIP"/>
    <property type="match status" value="1"/>
</dbReference>
<feature type="domain" description="PDZ" evidence="5">
    <location>
        <begin position="176"/>
        <end position="264"/>
    </location>
</feature>
<dbReference type="InterPro" id="IPR043545">
    <property type="entry name" value="GRIP1/2"/>
</dbReference>
<keyword evidence="6" id="KW-1185">Reference proteome</keyword>
<feature type="domain" description="PDZ" evidence="5">
    <location>
        <begin position="547"/>
        <end position="632"/>
    </location>
</feature>
<feature type="region of interest" description="Disordered" evidence="4">
    <location>
        <begin position="728"/>
        <end position="765"/>
    </location>
</feature>
<dbReference type="Gene3D" id="2.30.42.10">
    <property type="match status" value="7"/>
</dbReference>
<dbReference type="CDD" id="cd06681">
    <property type="entry name" value="PDZ2_GRIP1-2-like"/>
    <property type="match status" value="1"/>
</dbReference>
<dbReference type="Pfam" id="PF00595">
    <property type="entry name" value="PDZ"/>
    <property type="match status" value="6"/>
</dbReference>
<protein>
    <submittedName>
        <fullName evidence="7">Glutamate receptor-interacting protein 1 isoform X16</fullName>
    </submittedName>
</protein>
<feature type="region of interest" description="Disordered" evidence="4">
    <location>
        <begin position="910"/>
        <end position="955"/>
    </location>
</feature>
<name>A0ABM4PLM1_EQUPR</name>
<sequence length="1102" mass="119643">MDRFLGFVKQIRRSRRRKGKKYRPEEDYHEGYEDVYYYAAEHFRNESPYTKSASQTKPPDGALAVRRQSIPEEFKGSTVVELMKKEGTTLGLTVSGGIDKDGKPRVSNLRQGGIAARSDQLDVGDYIKAVNGINLAKFRHDEIISLLKNVGERVVLEVEYELPPVSVQGSSVIFRTVEVTLHKEGNTFGFVIRGGAHDDRNKSRPVVITCVRPGGPADREGTIKPGDRLLSVDGIRLLGTTHAEAMSILKQCGQEATLLIEYDVSVMDSVATASGPLLVEVAKTPGASLGVALTTSMCCNKQVIVIDKIKSASIADRCGALHVGDHILSIDGTSMEYCTLAEATQFLANTTDQVKLEILPHHQTRLALKGPDHAALVSSSFSPTSMSAYSLSSLNMGTLPRSLYSTSPRGTMMRRKLKKKDFKSSLSLASSTVGLAGQVVHTETTEVVLTADPVTGFGIQLQGSVFATETLSSPPLISYIEADSPAERCGVLQIGDRVMAINGIPTEDSTFEEANQLLRDSSITSKVTLEIEFDVAESVIPSSGTFHVKLPKKHNVELGITISSPSSRKPGDPLVISDIKKGSVAHRTGTLELGDKLLAIDNIRLDNCSMEDAVQILQQCEDLVKLKIRKDEDNSDEQESSGAIIYTVELKRYGGPLGITISGTEEPFDPIIISSLTKGGLAERTGAIHIGDRILAINSSSLKGKPLSEAIHLLQMAGETVTLKIKKQTDAQSASSPKKFPIPSHLSDLGDVEEDPSPAQKPGKLADMYSSTVPSVDSAVDSWDGSGIDASYGNQGTGFQASGYNFNTYEWRGSKQRGSLSPVTKPRSQTYPDVGLSSEEWDRSTVSGFTGAPDGTEAEQEENFWSQALEDLETCGQSGILRELEEKADRRVSLRNMTLLATIMSGSTVSLNHEAPTPRSQLGRQASFQERSTSRPHYSQTTRSNTLPSEVGRKSVPLRKMKQEIKEMMSPTPVELHKVTLYKGSDMEDFGFSVADGLLEKGVYVKNIRPAGPGDLGGLKPYDRLLQVNHVRTRDFDCCLVVPLIAESGNKLDLVISRNPLASQKSGEQTLPGGEWSDQNSAFFQQPSHGGNLEIREPTNTL</sequence>
<organism evidence="6 7">
    <name type="scientific">Equus przewalskii</name>
    <name type="common">Przewalski's horse</name>
    <name type="synonym">Equus caballus przewalskii</name>
    <dbReference type="NCBI Taxonomy" id="9798"/>
    <lineage>
        <taxon>Eukaryota</taxon>
        <taxon>Metazoa</taxon>
        <taxon>Chordata</taxon>
        <taxon>Craniata</taxon>
        <taxon>Vertebrata</taxon>
        <taxon>Euteleostomi</taxon>
        <taxon>Mammalia</taxon>
        <taxon>Eutheria</taxon>
        <taxon>Laurasiatheria</taxon>
        <taxon>Perissodactyla</taxon>
        <taxon>Equidae</taxon>
        <taxon>Equus</taxon>
    </lineage>
</organism>
<feature type="compositionally biased region" description="Polar residues" evidence="4">
    <location>
        <begin position="816"/>
        <end position="831"/>
    </location>
</feature>
<dbReference type="CDD" id="cd06682">
    <property type="entry name" value="PDZ5_GRIP1-2-like"/>
    <property type="match status" value="1"/>
</dbReference>
<comment type="subcellular location">
    <subcellularLocation>
        <location evidence="1">Cytoplasm</location>
    </subcellularLocation>
</comment>
<dbReference type="RefSeq" id="XP_070478089.1">
    <property type="nucleotide sequence ID" value="XM_070621988.1"/>
</dbReference>
<dbReference type="GeneID" id="103559940"/>
<dbReference type="PANTHER" id="PTHR46227:SF3">
    <property type="entry name" value="GLUTAMATE RECEPTOR-INTERACTING PROTEIN 1"/>
    <property type="match status" value="1"/>
</dbReference>
<dbReference type="InterPro" id="IPR041489">
    <property type="entry name" value="PDZ_6"/>
</dbReference>
<feature type="domain" description="PDZ" evidence="5">
    <location>
        <begin position="79"/>
        <end position="162"/>
    </location>
</feature>
<feature type="domain" description="PDZ" evidence="5">
    <location>
        <begin position="446"/>
        <end position="521"/>
    </location>
</feature>
<dbReference type="SMART" id="SM00228">
    <property type="entry name" value="PDZ"/>
    <property type="match status" value="7"/>
</dbReference>
<reference evidence="7" key="1">
    <citation type="submission" date="2025-08" db="UniProtKB">
        <authorList>
            <consortium name="RefSeq"/>
        </authorList>
    </citation>
    <scope>IDENTIFICATION</scope>
    <source>
        <tissue evidence="7">Blood</tissue>
    </source>
</reference>
<feature type="compositionally biased region" description="Polar residues" evidence="4">
    <location>
        <begin position="918"/>
        <end position="948"/>
    </location>
</feature>
<evidence type="ECO:0000256" key="2">
    <source>
        <dbReference type="ARBA" id="ARBA00022490"/>
    </source>
</evidence>
<feature type="region of interest" description="Disordered" evidence="4">
    <location>
        <begin position="816"/>
        <end position="859"/>
    </location>
</feature>
<dbReference type="CDD" id="cd06685">
    <property type="entry name" value="PDZ7_GRIP1-2-like"/>
    <property type="match status" value="1"/>
</dbReference>
<accession>A0ABM4PLM1</accession>
<feature type="domain" description="PDZ" evidence="5">
    <location>
        <begin position="647"/>
        <end position="729"/>
    </location>
</feature>
<keyword evidence="3" id="KW-0677">Repeat</keyword>
<dbReference type="SUPFAM" id="SSF50156">
    <property type="entry name" value="PDZ domain-like"/>
    <property type="match status" value="7"/>
</dbReference>
<evidence type="ECO:0000256" key="3">
    <source>
        <dbReference type="ARBA" id="ARBA00022737"/>
    </source>
</evidence>
<keyword evidence="2" id="KW-0963">Cytoplasm</keyword>
<dbReference type="CDD" id="cd06684">
    <property type="entry name" value="PDZ3_GRIP1-2-like"/>
    <property type="match status" value="1"/>
</dbReference>
<dbReference type="Proteomes" id="UP001652662">
    <property type="component" value="Chromosome 5"/>
</dbReference>